<reference evidence="4 5" key="1">
    <citation type="journal article" date="2016" name="Nat. Commun.">
        <title>Ectomycorrhizal ecology is imprinted in the genome of the dominant symbiotic fungus Cenococcum geophilum.</title>
        <authorList>
            <consortium name="DOE Joint Genome Institute"/>
            <person name="Peter M."/>
            <person name="Kohler A."/>
            <person name="Ohm R.A."/>
            <person name="Kuo A."/>
            <person name="Krutzmann J."/>
            <person name="Morin E."/>
            <person name="Arend M."/>
            <person name="Barry K.W."/>
            <person name="Binder M."/>
            <person name="Choi C."/>
            <person name="Clum A."/>
            <person name="Copeland A."/>
            <person name="Grisel N."/>
            <person name="Haridas S."/>
            <person name="Kipfer T."/>
            <person name="LaButti K."/>
            <person name="Lindquist E."/>
            <person name="Lipzen A."/>
            <person name="Maire R."/>
            <person name="Meier B."/>
            <person name="Mihaltcheva S."/>
            <person name="Molinier V."/>
            <person name="Murat C."/>
            <person name="Poggeler S."/>
            <person name="Quandt C.A."/>
            <person name="Sperisen C."/>
            <person name="Tritt A."/>
            <person name="Tisserant E."/>
            <person name="Crous P.W."/>
            <person name="Henrissat B."/>
            <person name="Nehls U."/>
            <person name="Egli S."/>
            <person name="Spatafora J.W."/>
            <person name="Grigoriev I.V."/>
            <person name="Martin F.M."/>
        </authorList>
    </citation>
    <scope>NUCLEOTIDE SEQUENCE [LARGE SCALE GENOMIC DNA]</scope>
    <source>
        <strain evidence="4 5">CBS 459.81</strain>
    </source>
</reference>
<feature type="compositionally biased region" description="Basic residues" evidence="1">
    <location>
        <begin position="816"/>
        <end position="828"/>
    </location>
</feature>
<dbReference type="EMBL" id="KV745555">
    <property type="protein sequence ID" value="OCK74118.1"/>
    <property type="molecule type" value="Genomic_DNA"/>
</dbReference>
<dbReference type="Proteomes" id="UP000250266">
    <property type="component" value="Unassembled WGS sequence"/>
</dbReference>
<organism evidence="4 5">
    <name type="scientific">Lepidopterella palustris CBS 459.81</name>
    <dbReference type="NCBI Taxonomy" id="1314670"/>
    <lineage>
        <taxon>Eukaryota</taxon>
        <taxon>Fungi</taxon>
        <taxon>Dikarya</taxon>
        <taxon>Ascomycota</taxon>
        <taxon>Pezizomycotina</taxon>
        <taxon>Dothideomycetes</taxon>
        <taxon>Pleosporomycetidae</taxon>
        <taxon>Mytilinidiales</taxon>
        <taxon>Argynnaceae</taxon>
        <taxon>Lepidopterella</taxon>
    </lineage>
</organism>
<dbReference type="PANTHER" id="PTHR33112">
    <property type="entry name" value="DOMAIN PROTEIN, PUTATIVE-RELATED"/>
    <property type="match status" value="1"/>
</dbReference>
<evidence type="ECO:0000313" key="5">
    <source>
        <dbReference type="Proteomes" id="UP000250266"/>
    </source>
</evidence>
<dbReference type="InterPro" id="IPR010730">
    <property type="entry name" value="HET"/>
</dbReference>
<keyword evidence="5" id="KW-1185">Reference proteome</keyword>
<sequence>MAAVKIALLGLTHVSGFGVPLCEKKRAAEVLPKRELQLGQHPDDASLSACHRANLRYGFGNPDPSFYILKSKAFVSAYTGTKRIHRQDPSYLIPFLQIRPAAMPNRSSGARESRVSCHICLQIARAFATALSEEFFVTLGSTEQVLSGCGMHFTFLLRLTGPTWLDSLKKKKISLLKPRNRTYLRAFLNNSFYPPLELVKKDTVPNHIGLGRVLDAYWIDHATLRCWYERCRQDHGRECDAPRYMQGLAPAKPSLFVDTWTNSLVSARLGIRYIALSYVWGQVDCFQTKKSMVAKLKLPNSLSRKHMGEHIPRTIRDAIRITSMLGERYLWVDSLCIIQDDEDSRQGQLNQMCAIYSHASITLIAVDGGNCQYGLRGLEGISKPRRLEQEVVTFGGVDRCVEHIFPLDCGSSAPYYQRGWTFQERIFSKRRLYFERKSVRWECSCSSWYEDLDFGDRGDRSDVRAWQRSFSKFYPCLNTYAEMVQEVSNLNFTHKEDVLQACAGLTSALSRNFAGGFVSGLPELFFDIALLWQPWAIGSRRTHSRQPGTSQASRALPSWSWAGWDCQIDPWSWQPGSRRIVSNWDKYKSLSQNPENPLPAGWSRQVCPKEITSNPSENDIPDGCGSYLFTHESDPETKFWYPIPIASPEDKPLVRSPTRFLFGKTQIAFFSLDRSLADTHHPCVSIRSPSGIWVGILRLQYATDVTLFKQGRPKRECCELVAISRGHASNSPRYNETGLDEWLLQERPRSAPLYEYYNVLWIVRGDEIVYRRALGRVLKDAWHSQNPKHSSLILGISYKDLKKAQVKRTTKDIAKGKGKGKRSCPRKNPKPEADVDTGKVKLSYKRKNSAPEAEVKAKVEIKVEAGSLVYKVARISKVKLPGAP</sequence>
<gene>
    <name evidence="4" type="ORF">K432DRAFT_398349</name>
</gene>
<dbReference type="PANTHER" id="PTHR33112:SF12">
    <property type="entry name" value="HETEROKARYON INCOMPATIBILITY DOMAIN-CONTAINING PROTEIN"/>
    <property type="match status" value="1"/>
</dbReference>
<dbReference type="OrthoDB" id="5428863at2759"/>
<evidence type="ECO:0000256" key="1">
    <source>
        <dbReference type="SAM" id="MobiDB-lite"/>
    </source>
</evidence>
<dbReference type="AlphaFoldDB" id="A0A8E2J9C1"/>
<feature type="chain" id="PRO_5034904266" evidence="2">
    <location>
        <begin position="17"/>
        <end position="884"/>
    </location>
</feature>
<evidence type="ECO:0000256" key="2">
    <source>
        <dbReference type="SAM" id="SignalP"/>
    </source>
</evidence>
<evidence type="ECO:0000259" key="3">
    <source>
        <dbReference type="Pfam" id="PF06985"/>
    </source>
</evidence>
<protein>
    <submittedName>
        <fullName evidence="4">HET-domain-containing protein</fullName>
    </submittedName>
</protein>
<feature type="signal peptide" evidence="2">
    <location>
        <begin position="1"/>
        <end position="16"/>
    </location>
</feature>
<name>A0A8E2J9C1_9PEZI</name>
<accession>A0A8E2J9C1</accession>
<dbReference type="Pfam" id="PF06985">
    <property type="entry name" value="HET"/>
    <property type="match status" value="1"/>
</dbReference>
<feature type="compositionally biased region" description="Basic and acidic residues" evidence="1">
    <location>
        <begin position="829"/>
        <end position="839"/>
    </location>
</feature>
<keyword evidence="2" id="KW-0732">Signal</keyword>
<evidence type="ECO:0000313" key="4">
    <source>
        <dbReference type="EMBL" id="OCK74118.1"/>
    </source>
</evidence>
<feature type="region of interest" description="Disordered" evidence="1">
    <location>
        <begin position="809"/>
        <end position="840"/>
    </location>
</feature>
<feature type="domain" description="Heterokaryon incompatibility" evidence="3">
    <location>
        <begin position="273"/>
        <end position="424"/>
    </location>
</feature>
<proteinExistence type="predicted"/>